<evidence type="ECO:0000256" key="8">
    <source>
        <dbReference type="PIRSR" id="PIRSR038994-3"/>
    </source>
</evidence>
<dbReference type="EC" id="3.5.1.25" evidence="10"/>
<dbReference type="InterPro" id="IPR006680">
    <property type="entry name" value="Amidohydro-rel"/>
</dbReference>
<dbReference type="InterPro" id="IPR032466">
    <property type="entry name" value="Metal_Hydrolase"/>
</dbReference>
<keyword evidence="2 8" id="KW-0479">Metal-binding</keyword>
<keyword evidence="4 5" id="KW-0119">Carbohydrate metabolism</keyword>
<dbReference type="EMBL" id="CACVAS010000066">
    <property type="protein sequence ID" value="CAA6815004.1"/>
    <property type="molecule type" value="Genomic_DNA"/>
</dbReference>
<sequence length="381" mass="41504">MTIKTTALINAKLIIDGTIIEDKILLYDSKIIDIVDDVLLTDNDNIDIIDAQGYYVSAGFIDVHIHGSGGADVMDTTPEALDTISTILPSTGTTSFLATTMTMSSEAIDKALHTIQEHASEVTGAHILGVHLEGPFINVAKHGAQDKTFIQKPNFSLIENYIDIIKMITLAPEVEGSEDFVKKLTKEYPHIIQSIGHSSATYAQTKQSFTWGISHATHLFNAMNPYHHREPGIVGAVFDSDVTCDVIADLVHTHAHTLELVYKMKKDNLVLITDAMRAGCMKCGTYDLGGRSVEVSQDTATLEDGTLAGSVLKMNDALHNMTIHTNMTLVEAVAAVTEVPARMLGIQKGALKVGYDADIVMFDENFSIIATIINGQEKYRK</sequence>
<evidence type="ECO:0000256" key="1">
    <source>
        <dbReference type="ARBA" id="ARBA00010716"/>
    </source>
</evidence>
<dbReference type="PANTHER" id="PTHR11113:SF14">
    <property type="entry name" value="N-ACETYLGLUCOSAMINE-6-PHOSPHATE DEACETYLASE"/>
    <property type="match status" value="1"/>
</dbReference>
<feature type="active site" description="Proton donor/acceptor" evidence="6">
    <location>
        <position position="274"/>
    </location>
</feature>
<gene>
    <name evidence="10" type="ORF">HELGO_WM3743</name>
</gene>
<comment type="similarity">
    <text evidence="1 5">Belongs to the metallo-dependent hydrolases superfamily. NagA family.</text>
</comment>
<dbReference type="Pfam" id="PF01979">
    <property type="entry name" value="Amidohydro_1"/>
    <property type="match status" value="1"/>
</dbReference>
<dbReference type="PIRSF" id="PIRSF038994">
    <property type="entry name" value="NagA"/>
    <property type="match status" value="1"/>
</dbReference>
<dbReference type="GO" id="GO:0008448">
    <property type="term" value="F:N-acetylglucosamine-6-phosphate deacetylase activity"/>
    <property type="evidence" value="ECO:0007669"/>
    <property type="project" value="UniProtKB-EC"/>
</dbReference>
<evidence type="ECO:0000259" key="9">
    <source>
        <dbReference type="Pfam" id="PF01979"/>
    </source>
</evidence>
<reference evidence="10" key="1">
    <citation type="submission" date="2020-01" db="EMBL/GenBank/DDBJ databases">
        <authorList>
            <person name="Meier V. D."/>
            <person name="Meier V D."/>
        </authorList>
    </citation>
    <scope>NUCLEOTIDE SEQUENCE</scope>
    <source>
        <strain evidence="10">HLG_WM_MAG_01</strain>
    </source>
</reference>
<evidence type="ECO:0000256" key="7">
    <source>
        <dbReference type="PIRSR" id="PIRSR038994-2"/>
    </source>
</evidence>
<name>A0A6S6T7R7_9BACT</name>
<feature type="binding site" evidence="7">
    <location>
        <position position="144"/>
    </location>
    <ligand>
        <name>substrate</name>
    </ligand>
</feature>
<dbReference type="Gene3D" id="3.20.20.140">
    <property type="entry name" value="Metal-dependent hydrolases"/>
    <property type="match status" value="1"/>
</dbReference>
<dbReference type="AlphaFoldDB" id="A0A6S6T7R7"/>
<evidence type="ECO:0000313" key="10">
    <source>
        <dbReference type="EMBL" id="CAA6815004.1"/>
    </source>
</evidence>
<evidence type="ECO:0000256" key="5">
    <source>
        <dbReference type="PIRNR" id="PIRNR038994"/>
    </source>
</evidence>
<feature type="domain" description="Amidohydrolase-related" evidence="9">
    <location>
        <begin position="55"/>
        <end position="376"/>
    </location>
</feature>
<dbReference type="NCBIfam" id="TIGR00221">
    <property type="entry name" value="nagA"/>
    <property type="match status" value="1"/>
</dbReference>
<dbReference type="GO" id="GO:0046872">
    <property type="term" value="F:metal ion binding"/>
    <property type="evidence" value="ECO:0007669"/>
    <property type="project" value="UniProtKB-KW"/>
</dbReference>
<dbReference type="CDD" id="cd00854">
    <property type="entry name" value="NagA"/>
    <property type="match status" value="1"/>
</dbReference>
<feature type="binding site" evidence="8">
    <location>
        <position position="218"/>
    </location>
    <ligand>
        <name>Zn(2+)</name>
        <dbReference type="ChEBI" id="CHEBI:29105"/>
    </ligand>
</feature>
<evidence type="ECO:0000256" key="6">
    <source>
        <dbReference type="PIRSR" id="PIRSR038994-1"/>
    </source>
</evidence>
<evidence type="ECO:0000256" key="3">
    <source>
        <dbReference type="ARBA" id="ARBA00022801"/>
    </source>
</evidence>
<dbReference type="SUPFAM" id="SSF51338">
    <property type="entry name" value="Composite domain of metallo-dependent hydrolases"/>
    <property type="match status" value="1"/>
</dbReference>
<feature type="binding site" evidence="7">
    <location>
        <position position="252"/>
    </location>
    <ligand>
        <name>substrate</name>
    </ligand>
</feature>
<dbReference type="InterPro" id="IPR011059">
    <property type="entry name" value="Metal-dep_hydrolase_composite"/>
</dbReference>
<dbReference type="PANTHER" id="PTHR11113">
    <property type="entry name" value="N-ACETYLGLUCOSAMINE-6-PHOSPHATE DEACETYLASE"/>
    <property type="match status" value="1"/>
</dbReference>
<dbReference type="InterPro" id="IPR003764">
    <property type="entry name" value="GlcNAc_6-P_deAcase"/>
</dbReference>
<feature type="binding site" evidence="8">
    <location>
        <position position="197"/>
    </location>
    <ligand>
        <name>Zn(2+)</name>
        <dbReference type="ChEBI" id="CHEBI:29105"/>
    </ligand>
</feature>
<feature type="binding site" evidence="7">
    <location>
        <begin position="307"/>
        <end position="309"/>
    </location>
    <ligand>
        <name>substrate</name>
    </ligand>
</feature>
<organism evidence="10">
    <name type="scientific">uncultured Sulfurovum sp</name>
    <dbReference type="NCBI Taxonomy" id="269237"/>
    <lineage>
        <taxon>Bacteria</taxon>
        <taxon>Pseudomonadati</taxon>
        <taxon>Campylobacterota</taxon>
        <taxon>Epsilonproteobacteria</taxon>
        <taxon>Campylobacterales</taxon>
        <taxon>Sulfurovaceae</taxon>
        <taxon>Sulfurovum</taxon>
        <taxon>environmental samples</taxon>
    </lineage>
</organism>
<evidence type="ECO:0000256" key="2">
    <source>
        <dbReference type="ARBA" id="ARBA00022723"/>
    </source>
</evidence>
<accession>A0A6S6T7R7</accession>
<protein>
    <submittedName>
        <fullName evidence="10">N-acetylglucosamine-6-phosphate deacetylase (EC)</fullName>
        <ecNumber evidence="10">3.5.1.25</ecNumber>
    </submittedName>
</protein>
<proteinExistence type="inferred from homology"/>
<feature type="binding site" evidence="7">
    <location>
        <position position="229"/>
    </location>
    <ligand>
        <name>substrate</name>
    </ligand>
</feature>
<dbReference type="GO" id="GO:0006046">
    <property type="term" value="P:N-acetylglucosamine catabolic process"/>
    <property type="evidence" value="ECO:0007669"/>
    <property type="project" value="TreeGrafter"/>
</dbReference>
<dbReference type="Gene3D" id="2.30.40.10">
    <property type="entry name" value="Urease, subunit C, domain 1"/>
    <property type="match status" value="1"/>
</dbReference>
<feature type="binding site" evidence="8">
    <location>
        <position position="133"/>
    </location>
    <ligand>
        <name>Zn(2+)</name>
        <dbReference type="ChEBI" id="CHEBI:29105"/>
    </ligand>
</feature>
<feature type="binding site" evidence="7">
    <location>
        <begin position="221"/>
        <end position="222"/>
    </location>
    <ligand>
        <name>substrate</name>
    </ligand>
</feature>
<evidence type="ECO:0000256" key="4">
    <source>
        <dbReference type="ARBA" id="ARBA00023277"/>
    </source>
</evidence>
<dbReference type="SUPFAM" id="SSF51556">
    <property type="entry name" value="Metallo-dependent hydrolases"/>
    <property type="match status" value="1"/>
</dbReference>
<comment type="cofactor">
    <cofactor evidence="8">
        <name>a divalent metal cation</name>
        <dbReference type="ChEBI" id="CHEBI:60240"/>
    </cofactor>
    <text evidence="8">Binds 1 divalent metal cation per subunit.</text>
</comment>
<keyword evidence="3 5" id="KW-0378">Hydrolase</keyword>
<dbReference type="FunFam" id="3.20.20.140:FF:000004">
    <property type="entry name" value="N-acetylglucosamine-6-phosphate deacetylase"/>
    <property type="match status" value="1"/>
</dbReference>